<name>A0AAE7E0V3_9BACT</name>
<dbReference type="RefSeq" id="WP_129095650.1">
    <property type="nucleotide sequence ID" value="NZ_CBCSAE010000002.1"/>
</dbReference>
<organism evidence="2 3">
    <name type="scientific">Arcobacter aquimarinus</name>
    <dbReference type="NCBI Taxonomy" id="1315211"/>
    <lineage>
        <taxon>Bacteria</taxon>
        <taxon>Pseudomonadati</taxon>
        <taxon>Campylobacterota</taxon>
        <taxon>Epsilonproteobacteria</taxon>
        <taxon>Campylobacterales</taxon>
        <taxon>Arcobacteraceae</taxon>
        <taxon>Arcobacter</taxon>
    </lineage>
</organism>
<keyword evidence="1" id="KW-0175">Coiled coil</keyword>
<accession>A0AAE7E0V3</accession>
<sequence>MDVNAINNNNISSLNTSVSSLQSERSFSKSRIENSEKEALNLNINNYNKQRDELSLNVQSLNDGIAITKIAQNSIEKQQDYLKNIQNKLENINNLENKNDIKQSINEDLRAFNQIAYETKYQRENLLVNNYNDEKNSIDINTSFVNFSMDKPNTASFANDIFESINNSDLNNSLNVNNSMDKVASSSSKLQNIYDQFTDFGNKLEESARDSIKEQIDLFNQNKINKDKNFGKESSDFSKTNVNANAGYLAASQANIVQEQSVRLLS</sequence>
<feature type="coiled-coil region" evidence="1">
    <location>
        <begin position="18"/>
        <end position="105"/>
    </location>
</feature>
<gene>
    <name evidence="2" type="ORF">AAQM_1224</name>
</gene>
<proteinExistence type="predicted"/>
<dbReference type="KEGG" id="aaqi:AAQM_1224"/>
<reference evidence="2 3" key="1">
    <citation type="submission" date="2018-07" db="EMBL/GenBank/DDBJ databases">
        <title>Identification of phenol metabolism pathways in Arcobacter.</title>
        <authorList>
            <person name="Miller W.G."/>
            <person name="Yee E."/>
            <person name="Bono J.L."/>
        </authorList>
    </citation>
    <scope>NUCLEOTIDE SEQUENCE [LARGE SCALE GENOMIC DNA]</scope>
    <source>
        <strain evidence="2 3">W63</strain>
    </source>
</reference>
<evidence type="ECO:0008006" key="4">
    <source>
        <dbReference type="Google" id="ProtNLM"/>
    </source>
</evidence>
<evidence type="ECO:0000313" key="2">
    <source>
        <dbReference type="EMBL" id="QKE25975.1"/>
    </source>
</evidence>
<protein>
    <recommendedName>
        <fullName evidence="4">Flagellin</fullName>
    </recommendedName>
</protein>
<evidence type="ECO:0000313" key="3">
    <source>
        <dbReference type="Proteomes" id="UP000502065"/>
    </source>
</evidence>
<dbReference type="AlphaFoldDB" id="A0AAE7E0V3"/>
<keyword evidence="3" id="KW-1185">Reference proteome</keyword>
<dbReference type="EMBL" id="CP030944">
    <property type="protein sequence ID" value="QKE25975.1"/>
    <property type="molecule type" value="Genomic_DNA"/>
</dbReference>
<evidence type="ECO:0000256" key="1">
    <source>
        <dbReference type="SAM" id="Coils"/>
    </source>
</evidence>
<dbReference type="Proteomes" id="UP000502065">
    <property type="component" value="Chromosome"/>
</dbReference>